<accession>A0ABY5GNX4</accession>
<evidence type="ECO:0000313" key="3">
    <source>
        <dbReference type="Proteomes" id="UP001057998"/>
    </source>
</evidence>
<feature type="transmembrane region" description="Helical" evidence="1">
    <location>
        <begin position="53"/>
        <end position="71"/>
    </location>
</feature>
<organism evidence="2 3">
    <name type="scientific">Photobacterium atrarenae</name>
    <dbReference type="NCBI Taxonomy" id="865757"/>
    <lineage>
        <taxon>Bacteria</taxon>
        <taxon>Pseudomonadati</taxon>
        <taxon>Pseudomonadota</taxon>
        <taxon>Gammaproteobacteria</taxon>
        <taxon>Vibrionales</taxon>
        <taxon>Vibrionaceae</taxon>
        <taxon>Photobacterium</taxon>
    </lineage>
</organism>
<dbReference type="RefSeq" id="WP_255392194.1">
    <property type="nucleotide sequence ID" value="NZ_CP101509.1"/>
</dbReference>
<proteinExistence type="predicted"/>
<feature type="transmembrane region" description="Helical" evidence="1">
    <location>
        <begin position="91"/>
        <end position="114"/>
    </location>
</feature>
<dbReference type="EMBL" id="CP101509">
    <property type="protein sequence ID" value="UTV30826.1"/>
    <property type="molecule type" value="Genomic_DNA"/>
</dbReference>
<dbReference type="Proteomes" id="UP001057998">
    <property type="component" value="Chromosome 2"/>
</dbReference>
<evidence type="ECO:0008006" key="4">
    <source>
        <dbReference type="Google" id="ProtNLM"/>
    </source>
</evidence>
<feature type="transmembrane region" description="Helical" evidence="1">
    <location>
        <begin position="20"/>
        <end position="41"/>
    </location>
</feature>
<reference evidence="2" key="1">
    <citation type="submission" date="2022-07" db="EMBL/GenBank/DDBJ databases">
        <title>Genome sequencing of Photobacterium atrarenae GJH2-4.</title>
        <authorList>
            <person name="Park S.-J."/>
        </authorList>
    </citation>
    <scope>NUCLEOTIDE SEQUENCE</scope>
    <source>
        <strain evidence="2">GJH2-4</strain>
    </source>
</reference>
<keyword evidence="1" id="KW-1133">Transmembrane helix</keyword>
<keyword evidence="3" id="KW-1185">Reference proteome</keyword>
<protein>
    <recommendedName>
        <fullName evidence="4">Permease</fullName>
    </recommendedName>
</protein>
<keyword evidence="1" id="KW-0472">Membrane</keyword>
<evidence type="ECO:0000256" key="1">
    <source>
        <dbReference type="SAM" id="Phobius"/>
    </source>
</evidence>
<evidence type="ECO:0000313" key="2">
    <source>
        <dbReference type="EMBL" id="UTV30826.1"/>
    </source>
</evidence>
<name>A0ABY5GNX4_9GAMM</name>
<gene>
    <name evidence="2" type="ORF">NNL38_19915</name>
</gene>
<keyword evidence="1" id="KW-0812">Transmembrane</keyword>
<sequence>MNNFLVPKALHEVFGEKQSVIEVVFTALFAVVGTSLIYFHFDFPGTAHTWRTAFGLILIADVLAGCLANFTRGTNQYYAQRPKGRLLFIAIHVHLLVIAWLLSAPMLAACWIWLYTIACALLVNRLFGYSLQVFIAASLLCVGLLLILSLALPGWFLVISIFFMMKVMFSFAVDHYRQQSA</sequence>